<keyword evidence="2" id="KW-1185">Reference proteome</keyword>
<accession>A0A243WD42</accession>
<organism evidence="1 2">
    <name type="scientific">Hymenobacter crusticola</name>
    <dbReference type="NCBI Taxonomy" id="1770526"/>
    <lineage>
        <taxon>Bacteria</taxon>
        <taxon>Pseudomonadati</taxon>
        <taxon>Bacteroidota</taxon>
        <taxon>Cytophagia</taxon>
        <taxon>Cytophagales</taxon>
        <taxon>Hymenobacteraceae</taxon>
        <taxon>Hymenobacter</taxon>
    </lineage>
</organism>
<gene>
    <name evidence="1" type="ORF">BXP70_14245</name>
</gene>
<sequence length="112" mass="13102">MTRLTSKSDKKFFTRLLRGKKVFLPLQPTSEGRDNRKQVGKNFQDLFWIKENDSYLCIPNQNKGNKTKVIPSKSSNKILHNVHLDEMDRRSLNVWKRQMVKHLFASAISDIA</sequence>
<name>A0A243WD42_9BACT</name>
<evidence type="ECO:0000313" key="1">
    <source>
        <dbReference type="EMBL" id="OUJ73550.1"/>
    </source>
</evidence>
<dbReference type="Proteomes" id="UP000194873">
    <property type="component" value="Unassembled WGS sequence"/>
</dbReference>
<dbReference type="AlphaFoldDB" id="A0A243WD42"/>
<proteinExistence type="predicted"/>
<protein>
    <submittedName>
        <fullName evidence="1">Uncharacterized protein</fullName>
    </submittedName>
</protein>
<evidence type="ECO:0000313" key="2">
    <source>
        <dbReference type="Proteomes" id="UP000194873"/>
    </source>
</evidence>
<dbReference type="EMBL" id="MTSE01000006">
    <property type="protein sequence ID" value="OUJ73550.1"/>
    <property type="molecule type" value="Genomic_DNA"/>
</dbReference>
<comment type="caution">
    <text evidence="1">The sequence shown here is derived from an EMBL/GenBank/DDBJ whole genome shotgun (WGS) entry which is preliminary data.</text>
</comment>
<reference evidence="1 2" key="1">
    <citation type="submission" date="2017-01" db="EMBL/GenBank/DDBJ databases">
        <title>A new Hymenobacter.</title>
        <authorList>
            <person name="Liang Y."/>
            <person name="Feng F."/>
        </authorList>
    </citation>
    <scope>NUCLEOTIDE SEQUENCE [LARGE SCALE GENOMIC DNA]</scope>
    <source>
        <strain evidence="1">MIMBbqt21</strain>
    </source>
</reference>